<name>A0ACC3MXI7_9PEZI</name>
<dbReference type="EMBL" id="JAUTXU010000134">
    <property type="protein sequence ID" value="KAK3704854.1"/>
    <property type="molecule type" value="Genomic_DNA"/>
</dbReference>
<reference evidence="1" key="1">
    <citation type="submission" date="2023-07" db="EMBL/GenBank/DDBJ databases">
        <title>Black Yeasts Isolated from many extreme environments.</title>
        <authorList>
            <person name="Coleine C."/>
            <person name="Stajich J.E."/>
            <person name="Selbmann L."/>
        </authorList>
    </citation>
    <scope>NUCLEOTIDE SEQUENCE</scope>
    <source>
        <strain evidence="1">CCFEE 5714</strain>
    </source>
</reference>
<keyword evidence="2" id="KW-1185">Reference proteome</keyword>
<organism evidence="1 2">
    <name type="scientific">Vermiconidia calcicola</name>
    <dbReference type="NCBI Taxonomy" id="1690605"/>
    <lineage>
        <taxon>Eukaryota</taxon>
        <taxon>Fungi</taxon>
        <taxon>Dikarya</taxon>
        <taxon>Ascomycota</taxon>
        <taxon>Pezizomycotina</taxon>
        <taxon>Dothideomycetes</taxon>
        <taxon>Dothideomycetidae</taxon>
        <taxon>Mycosphaerellales</taxon>
        <taxon>Extremaceae</taxon>
        <taxon>Vermiconidia</taxon>
    </lineage>
</organism>
<accession>A0ACC3MXI7</accession>
<sequence length="345" mass="37876">MAIAAFAVLFNTALAKNLPRVEVFLLVLHVFGLFAIITVLWIMAPRASARDVWFEFTNAGGWNSKGTATMVGLLSPVISTIGYDCAVHMAEEVNNSSSTLPKAILWSFTFNALLGFIIAITLVFTLGNVEEVLASLTGYPFIQIFYNTTKSYTGTNLMTLIVILTLTSSAIAEVATASRQLWSFARDRGIPGYRWVAHISPAYNIPLNAVLVSSLVTSLLSLINIGSYVALNAILALTVVSLLTSYIITISCLVLKRFRGLPLPPSRWSLGPWGLPINVAALCFLAPIYVFSFFPLATPVEAETMNWAIVIYVGVMGFATIYYFVYGHKVYLPPVALVKRDEYRY</sequence>
<proteinExistence type="predicted"/>
<evidence type="ECO:0000313" key="1">
    <source>
        <dbReference type="EMBL" id="KAK3704854.1"/>
    </source>
</evidence>
<evidence type="ECO:0000313" key="2">
    <source>
        <dbReference type="Proteomes" id="UP001281147"/>
    </source>
</evidence>
<protein>
    <submittedName>
        <fullName evidence="1">Uncharacterized protein</fullName>
    </submittedName>
</protein>
<comment type="caution">
    <text evidence="1">The sequence shown here is derived from an EMBL/GenBank/DDBJ whole genome shotgun (WGS) entry which is preliminary data.</text>
</comment>
<dbReference type="Proteomes" id="UP001281147">
    <property type="component" value="Unassembled WGS sequence"/>
</dbReference>
<gene>
    <name evidence="1" type="ORF">LTR37_013545</name>
</gene>